<feature type="domain" description="TonB-dependent receptor-like beta-barrel" evidence="13">
    <location>
        <begin position="413"/>
        <end position="783"/>
    </location>
</feature>
<evidence type="ECO:0000256" key="11">
    <source>
        <dbReference type="PROSITE-ProRule" id="PRU01360"/>
    </source>
</evidence>
<proteinExistence type="inferred from homology"/>
<keyword evidence="15" id="KW-0675">Receptor</keyword>
<dbReference type="Gene3D" id="2.40.170.20">
    <property type="entry name" value="TonB-dependent receptor, beta-barrel domain"/>
    <property type="match status" value="3"/>
</dbReference>
<protein>
    <submittedName>
        <fullName evidence="15">TonB-dependent receptor</fullName>
    </submittedName>
</protein>
<dbReference type="PANTHER" id="PTHR32552">
    <property type="entry name" value="FERRICHROME IRON RECEPTOR-RELATED"/>
    <property type="match status" value="1"/>
</dbReference>
<keyword evidence="5 11" id="KW-0812">Transmembrane</keyword>
<keyword evidence="3 11" id="KW-1134">Transmembrane beta strand</keyword>
<evidence type="ECO:0000259" key="13">
    <source>
        <dbReference type="Pfam" id="PF00593"/>
    </source>
</evidence>
<dbReference type="PANTHER" id="PTHR32552:SF81">
    <property type="entry name" value="TONB-DEPENDENT OUTER MEMBRANE RECEPTOR"/>
    <property type="match status" value="1"/>
</dbReference>
<evidence type="ECO:0000256" key="3">
    <source>
        <dbReference type="ARBA" id="ARBA00022452"/>
    </source>
</evidence>
<evidence type="ECO:0000256" key="6">
    <source>
        <dbReference type="ARBA" id="ARBA00023004"/>
    </source>
</evidence>
<comment type="subcellular location">
    <subcellularLocation>
        <location evidence="1 11">Cell outer membrane</location>
        <topology evidence="1 11">Multi-pass membrane protein</topology>
    </subcellularLocation>
</comment>
<comment type="similarity">
    <text evidence="11 12">Belongs to the TonB-dependent receptor family.</text>
</comment>
<dbReference type="PROSITE" id="PS52016">
    <property type="entry name" value="TONB_DEPENDENT_REC_3"/>
    <property type="match status" value="1"/>
</dbReference>
<evidence type="ECO:0000256" key="7">
    <source>
        <dbReference type="ARBA" id="ARBA00023065"/>
    </source>
</evidence>
<dbReference type="PROSITE" id="PS51257">
    <property type="entry name" value="PROKAR_LIPOPROTEIN"/>
    <property type="match status" value="1"/>
</dbReference>
<keyword evidence="4" id="KW-0410">Iron transport</keyword>
<gene>
    <name evidence="15" type="ORF">ACCI49_03125</name>
</gene>
<sequence>MMSLRKQEKLIAQVIRATNPVNQTAPWYSAAIACLVMTAAPLTAFSQDGQEEEQRSRSRQPIEEVTVTAQKIEESIQDVPIAVSALSGDNMDELKIERGEELLRAVPNVNFSKSNFSSYNFAIRGVGTKAVSAASDPAVAVSFNNAPLIRNRLFEQEFFDVQRVEVLRGPQGTLYGRNATAGVVNMLPVMPEDEFASEVKAEIGSYNSKRTSGMFNLPLGETMGFRLSGALTKRDGFDYNIHTGNDVNDRDLYSTRAIFEWEPSESFNANLIWQHFEEDDKRSRTGKQLCTKDPGLSKIGDTELTGFTPVFLSQGCLPGSVYSDDAYDVPNAKGFAHVLVTGLIPTNYGPVIDWYIDPYENASQSRDLRKIETSYDPVFRAENDLVQLNFEWALTDSLTFFSQSTYAKDDYFSSQDYNRYVSDPIFNDGGDLSPTPDGIYTDPQLGPSDGILAVDVSRSDNKQWSQEFRLQTSFDGPWNFSVGANYLDFKTQDDYFVFNNIFSLVSEYLFNQVQDEDGNWITQNCITPEENVGGDCIYVDPNSLENIDEEGHNYFLSRNLVETRSWALFGEAYWQINDDVKLTTGLRYTDDRKRSTPVSSQLLLGTLYNEETGEVESGNFTGGFAHRGYPEGDQVTLDWQEYTGRAVLDWRRETPFTDETMFYVSFAHGYKGGGTNPPRADIDPTKVQYQPLEETFEPEFVNAIEFGTKNILLDGSLTLNANAFYYDYTDYQVSQIVDRISLNENFDAESMGLELELAWQLTDATRVDMNMGYLKTRIADGEESIDVMNRTQGNEDWVLVRPSFKVPSNCIAPVDLVETVLSTENIFAIWSLCSGSAEYGSFSPEIETDLRWDTIYGLDPYNPLTDAPNGGRGFSADLSGNELPNAPHFTVNLGVQHTIPIEDWDLTLRTDYYRQSESYARVYNTEYDRLKAWSNLNASVSLSNSNSNLYMQLYVKNLFDDSPITDMFTNSDDSGLTTNVFTLEPRIVGFSISKGF</sequence>
<dbReference type="InterPro" id="IPR039426">
    <property type="entry name" value="TonB-dep_rcpt-like"/>
</dbReference>
<dbReference type="RefSeq" id="WP_371837517.1">
    <property type="nucleotide sequence ID" value="NZ_JBGMEK010000004.1"/>
</dbReference>
<keyword evidence="2 11" id="KW-0813">Transport</keyword>
<evidence type="ECO:0000256" key="1">
    <source>
        <dbReference type="ARBA" id="ARBA00004571"/>
    </source>
</evidence>
<evidence type="ECO:0000256" key="12">
    <source>
        <dbReference type="RuleBase" id="RU003357"/>
    </source>
</evidence>
<dbReference type="InterPro" id="IPR036942">
    <property type="entry name" value="Beta-barrel_TonB_sf"/>
</dbReference>
<reference evidence="15 16" key="1">
    <citation type="submission" date="2024-08" db="EMBL/GenBank/DDBJ databases">
        <authorList>
            <person name="Ishaq N."/>
        </authorList>
    </citation>
    <scope>NUCLEOTIDE SEQUENCE [LARGE SCALE GENOMIC DNA]</scope>
    <source>
        <strain evidence="15 16">DSM 18651</strain>
    </source>
</reference>
<evidence type="ECO:0000256" key="5">
    <source>
        <dbReference type="ARBA" id="ARBA00022692"/>
    </source>
</evidence>
<evidence type="ECO:0000256" key="10">
    <source>
        <dbReference type="ARBA" id="ARBA00023237"/>
    </source>
</evidence>
<dbReference type="SUPFAM" id="SSF56935">
    <property type="entry name" value="Porins"/>
    <property type="match status" value="1"/>
</dbReference>
<dbReference type="EMBL" id="JBGMEK010000004">
    <property type="protein sequence ID" value="MFA0809901.1"/>
    <property type="molecule type" value="Genomic_DNA"/>
</dbReference>
<dbReference type="Pfam" id="PF00593">
    <property type="entry name" value="TonB_dep_Rec_b-barrel"/>
    <property type="match status" value="1"/>
</dbReference>
<organism evidence="15 16">
    <name type="scientific">Microbulbifer epialgicus</name>
    <dbReference type="NCBI Taxonomy" id="393907"/>
    <lineage>
        <taxon>Bacteria</taxon>
        <taxon>Pseudomonadati</taxon>
        <taxon>Pseudomonadota</taxon>
        <taxon>Gammaproteobacteria</taxon>
        <taxon>Cellvibrionales</taxon>
        <taxon>Microbulbiferaceae</taxon>
        <taxon>Microbulbifer</taxon>
    </lineage>
</organism>
<dbReference type="InterPro" id="IPR000531">
    <property type="entry name" value="Beta-barrel_TonB"/>
</dbReference>
<dbReference type="Proteomes" id="UP001569428">
    <property type="component" value="Unassembled WGS sequence"/>
</dbReference>
<comment type="caution">
    <text evidence="15">The sequence shown here is derived from an EMBL/GenBank/DDBJ whole genome shotgun (WGS) entry which is preliminary data.</text>
</comment>
<accession>A0ABV4NV93</accession>
<evidence type="ECO:0000256" key="4">
    <source>
        <dbReference type="ARBA" id="ARBA00022496"/>
    </source>
</evidence>
<evidence type="ECO:0000256" key="2">
    <source>
        <dbReference type="ARBA" id="ARBA00022448"/>
    </source>
</evidence>
<name>A0ABV4NV93_9GAMM</name>
<feature type="domain" description="TonB-dependent receptor plug" evidence="14">
    <location>
        <begin position="76"/>
        <end position="183"/>
    </location>
</feature>
<keyword evidence="7" id="KW-0406">Ion transport</keyword>
<dbReference type="InterPro" id="IPR012910">
    <property type="entry name" value="Plug_dom"/>
</dbReference>
<evidence type="ECO:0000259" key="14">
    <source>
        <dbReference type="Pfam" id="PF07715"/>
    </source>
</evidence>
<keyword evidence="8 12" id="KW-0798">TonB box</keyword>
<keyword evidence="6" id="KW-0408">Iron</keyword>
<evidence type="ECO:0000313" key="16">
    <source>
        <dbReference type="Proteomes" id="UP001569428"/>
    </source>
</evidence>
<evidence type="ECO:0000256" key="8">
    <source>
        <dbReference type="ARBA" id="ARBA00023077"/>
    </source>
</evidence>
<evidence type="ECO:0000313" key="15">
    <source>
        <dbReference type="EMBL" id="MFA0809901.1"/>
    </source>
</evidence>
<keyword evidence="10 11" id="KW-0998">Cell outer membrane</keyword>
<dbReference type="Pfam" id="PF07715">
    <property type="entry name" value="Plug"/>
    <property type="match status" value="1"/>
</dbReference>
<evidence type="ECO:0000256" key="9">
    <source>
        <dbReference type="ARBA" id="ARBA00023136"/>
    </source>
</evidence>
<keyword evidence="9 11" id="KW-0472">Membrane</keyword>
<keyword evidence="16" id="KW-1185">Reference proteome</keyword>